<name>A0ABU9GM56_9GAMM</name>
<keyword evidence="6" id="KW-0067">ATP-binding</keyword>
<feature type="domain" description="7,8-dihydro-6-hydroxymethylpterin-pyrophosphokinase" evidence="8">
    <location>
        <begin position="5"/>
        <end position="127"/>
    </location>
</feature>
<evidence type="ECO:0000256" key="6">
    <source>
        <dbReference type="ARBA" id="ARBA00022840"/>
    </source>
</evidence>
<evidence type="ECO:0000256" key="1">
    <source>
        <dbReference type="ARBA" id="ARBA00005051"/>
    </source>
</evidence>
<gene>
    <name evidence="9" type="primary">folK</name>
    <name evidence="9" type="ORF">V6256_02095</name>
</gene>
<keyword evidence="5" id="KW-0418">Kinase</keyword>
<keyword evidence="4" id="KW-0547">Nucleotide-binding</keyword>
<reference evidence="9 10" key="1">
    <citation type="submission" date="2024-02" db="EMBL/GenBank/DDBJ databases">
        <title>Bacteria isolated from the canopy kelp, Nereocystis luetkeana.</title>
        <authorList>
            <person name="Pfister C.A."/>
            <person name="Younker I.T."/>
            <person name="Light S.H."/>
        </authorList>
    </citation>
    <scope>NUCLEOTIDE SEQUENCE [LARGE SCALE GENOMIC DNA]</scope>
    <source>
        <strain evidence="9 10">TI.1.05</strain>
    </source>
</reference>
<evidence type="ECO:0000256" key="3">
    <source>
        <dbReference type="ARBA" id="ARBA00022679"/>
    </source>
</evidence>
<accession>A0ABU9GM56</accession>
<keyword evidence="10" id="KW-1185">Reference proteome</keyword>
<dbReference type="InterPro" id="IPR035907">
    <property type="entry name" value="Hppk_sf"/>
</dbReference>
<dbReference type="GO" id="GO:0003848">
    <property type="term" value="F:2-amino-4-hydroxy-6-hydroxymethyldihydropteridine diphosphokinase activity"/>
    <property type="evidence" value="ECO:0007669"/>
    <property type="project" value="UniProtKB-EC"/>
</dbReference>
<dbReference type="RefSeq" id="WP_341596337.1">
    <property type="nucleotide sequence ID" value="NZ_JBAKAZ010000005.1"/>
</dbReference>
<dbReference type="EC" id="2.7.6.3" evidence="2"/>
<evidence type="ECO:0000256" key="5">
    <source>
        <dbReference type="ARBA" id="ARBA00022777"/>
    </source>
</evidence>
<evidence type="ECO:0000256" key="7">
    <source>
        <dbReference type="ARBA" id="ARBA00022909"/>
    </source>
</evidence>
<dbReference type="Gene3D" id="3.30.70.560">
    <property type="entry name" value="7,8-Dihydro-6-hydroxymethylpterin-pyrophosphokinase HPPK"/>
    <property type="match status" value="1"/>
</dbReference>
<evidence type="ECO:0000256" key="2">
    <source>
        <dbReference type="ARBA" id="ARBA00013253"/>
    </source>
</evidence>
<comment type="caution">
    <text evidence="9">The sequence shown here is derived from an EMBL/GenBank/DDBJ whole genome shotgun (WGS) entry which is preliminary data.</text>
</comment>
<dbReference type="InterPro" id="IPR000550">
    <property type="entry name" value="Hppk"/>
</dbReference>
<comment type="pathway">
    <text evidence="1">Cofactor biosynthesis; tetrahydrofolate biosynthesis; 2-amino-4-hydroxy-6-hydroxymethyl-7,8-dihydropteridine diphosphate from 7,8-dihydroneopterin triphosphate: step 4/4.</text>
</comment>
<keyword evidence="3 9" id="KW-0808">Transferase</keyword>
<dbReference type="EMBL" id="JBAKAZ010000005">
    <property type="protein sequence ID" value="MEL0628388.1"/>
    <property type="molecule type" value="Genomic_DNA"/>
</dbReference>
<keyword evidence="7" id="KW-0289">Folate biosynthesis</keyword>
<evidence type="ECO:0000256" key="4">
    <source>
        <dbReference type="ARBA" id="ARBA00022741"/>
    </source>
</evidence>
<sequence length="163" mass="18491">MAHIFIGIGSNFNRDNNIIASINILKKTFGKVTVSHVYESEAVGFKGQNFYNLVAEFHCDLTIKALINKLKEIELHLGRSRKKTDQVVTAIDLDLLLYDQVIDTAYNIPRAEITKNAFVLKPLAELAKNRQHPVLATSYQELWLTYPAHKQKLKEIVLSTSPQ</sequence>
<evidence type="ECO:0000313" key="10">
    <source>
        <dbReference type="Proteomes" id="UP001369082"/>
    </source>
</evidence>
<proteinExistence type="predicted"/>
<protein>
    <recommendedName>
        <fullName evidence="2">2-amino-4-hydroxy-6-hydroxymethyldihydropteridine diphosphokinase</fullName>
        <ecNumber evidence="2">2.7.6.3</ecNumber>
    </recommendedName>
</protein>
<dbReference type="Pfam" id="PF01288">
    <property type="entry name" value="HPPK"/>
    <property type="match status" value="1"/>
</dbReference>
<evidence type="ECO:0000313" key="9">
    <source>
        <dbReference type="EMBL" id="MEL0628388.1"/>
    </source>
</evidence>
<dbReference type="SUPFAM" id="SSF55083">
    <property type="entry name" value="6-hydroxymethyl-7,8-dihydropterin pyrophosphokinase, HPPK"/>
    <property type="match status" value="1"/>
</dbReference>
<dbReference type="Proteomes" id="UP001369082">
    <property type="component" value="Unassembled WGS sequence"/>
</dbReference>
<dbReference type="NCBIfam" id="TIGR01498">
    <property type="entry name" value="folK"/>
    <property type="match status" value="1"/>
</dbReference>
<organism evidence="9 10">
    <name type="scientific">Psychromonas aquatilis</name>
    <dbReference type="NCBI Taxonomy" id="2005072"/>
    <lineage>
        <taxon>Bacteria</taxon>
        <taxon>Pseudomonadati</taxon>
        <taxon>Pseudomonadota</taxon>
        <taxon>Gammaproteobacteria</taxon>
        <taxon>Alteromonadales</taxon>
        <taxon>Psychromonadaceae</taxon>
        <taxon>Psychromonas</taxon>
    </lineage>
</organism>
<dbReference type="PANTHER" id="PTHR43071">
    <property type="entry name" value="2-AMINO-4-HYDROXY-6-HYDROXYMETHYLDIHYDROPTERIDINE PYROPHOSPHOKINASE"/>
    <property type="match status" value="1"/>
</dbReference>
<evidence type="ECO:0000259" key="8">
    <source>
        <dbReference type="Pfam" id="PF01288"/>
    </source>
</evidence>
<dbReference type="PANTHER" id="PTHR43071:SF2">
    <property type="entry name" value="2-AMINO-4-HYDROXY-6-HYDROXYMETHYLDIHYDROPTERIDINE PYROPHOSPHOKINASE"/>
    <property type="match status" value="1"/>
</dbReference>